<dbReference type="EMBL" id="AF134156">
    <property type="protein sequence ID" value="AAD24476.1"/>
    <property type="molecule type" value="Genomic_DNA"/>
</dbReference>
<keyword evidence="8" id="KW-0206">Cytoskeleton</keyword>
<evidence type="ECO:0000256" key="10">
    <source>
        <dbReference type="RuleBase" id="RU000487"/>
    </source>
</evidence>
<evidence type="ECO:0000313" key="11">
    <source>
        <dbReference type="EMBL" id="AAD24476.1"/>
    </source>
</evidence>
<dbReference type="Pfam" id="PF00022">
    <property type="entry name" value="Actin"/>
    <property type="match status" value="1"/>
</dbReference>
<comment type="subcellular location">
    <subcellularLocation>
        <location evidence="1">Cytoplasm</location>
        <location evidence="1">Cytoskeleton</location>
    </subcellularLocation>
</comment>
<keyword evidence="4" id="KW-0963">Cytoplasm</keyword>
<dbReference type="PANTHER" id="PTHR11937">
    <property type="entry name" value="ACTIN"/>
    <property type="match status" value="1"/>
</dbReference>
<dbReference type="Gene3D" id="3.30.420.40">
    <property type="match status" value="2"/>
</dbReference>
<sequence length="374" mass="41727">MESSKTIVIDNGSGFVKAGFVGEDGPSVVLRNLVGRPKNQNAIIGVEAKDEFIGEDAYLKRGVLKFSYPVQHGIIKDWDDMEKVWNHLFSYELKVDSSEHPFLISESPLTPEFIREQTVQMMFETFNVPSLYMAISAALQLHSIGKTTGIVCDIGDSATHAVPVKDGFVIPDTSSRIQLAGKDLTSFMAKVLRERGYNFTSSDELQIVSDMKEKICFVALDYVETLKTSQEGSTYEKSYELPDGKIVSVGDARFKCPEYLFQPQINGKEMDSIQTITYNSIEKCEADLRNDLYQNIVLSGGSSMFEGFSERLQKEIETLAPKGTEVKVIATPDGKLSAWRGGQAFASLSTFSDVCITKEEYDEFGQEIVHRKFI</sequence>
<evidence type="ECO:0000256" key="7">
    <source>
        <dbReference type="ARBA" id="ARBA00022840"/>
    </source>
</evidence>
<evidence type="ECO:0000256" key="5">
    <source>
        <dbReference type="ARBA" id="ARBA00022741"/>
    </source>
</evidence>
<evidence type="ECO:0000256" key="3">
    <source>
        <dbReference type="ARBA" id="ARBA00020098"/>
    </source>
</evidence>
<evidence type="ECO:0000256" key="8">
    <source>
        <dbReference type="ARBA" id="ARBA00023212"/>
    </source>
</evidence>
<comment type="similarity">
    <text evidence="2 10">Belongs to the actin family.</text>
</comment>
<proteinExistence type="inferred from homology"/>
<keyword evidence="7" id="KW-0067">ATP-binding</keyword>
<evidence type="ECO:0000256" key="4">
    <source>
        <dbReference type="ARBA" id="ARBA00022490"/>
    </source>
</evidence>
<reference evidence="11" key="1">
    <citation type="submission" date="1999-03" db="EMBL/GenBank/DDBJ databases">
        <title>Three macronuclear molecules encoding three highly divergent actin genes in Oxytricha nova.</title>
        <authorList>
            <person name="Dizick S.J."/>
            <person name="Prescott D.M."/>
        </authorList>
    </citation>
    <scope>NUCLEOTIDE SEQUENCE</scope>
</reference>
<dbReference type="GO" id="GO:0016787">
    <property type="term" value="F:hydrolase activity"/>
    <property type="evidence" value="ECO:0007669"/>
    <property type="project" value="UniProtKB-KW"/>
</dbReference>
<dbReference type="Gene3D" id="3.90.640.10">
    <property type="entry name" value="Actin, Chain A, domain 4"/>
    <property type="match status" value="1"/>
</dbReference>
<protein>
    <recommendedName>
        <fullName evidence="3">Actin, cytoplasmic</fullName>
    </recommendedName>
</protein>
<dbReference type="PRINTS" id="PR00190">
    <property type="entry name" value="ACTIN"/>
</dbReference>
<dbReference type="SMART" id="SM00268">
    <property type="entry name" value="ACTIN"/>
    <property type="match status" value="1"/>
</dbReference>
<dbReference type="InterPro" id="IPR004000">
    <property type="entry name" value="Actin"/>
</dbReference>
<dbReference type="SUPFAM" id="SSF53067">
    <property type="entry name" value="Actin-like ATPase domain"/>
    <property type="match status" value="2"/>
</dbReference>
<evidence type="ECO:0000256" key="1">
    <source>
        <dbReference type="ARBA" id="ARBA00004245"/>
    </source>
</evidence>
<dbReference type="FunFam" id="3.30.420.40:FF:000058">
    <property type="entry name" value="Putative actin-related protein 5"/>
    <property type="match status" value="1"/>
</dbReference>
<dbReference type="FunFam" id="3.90.640.10:FF:000007">
    <property type="entry name" value="Actin like 7B"/>
    <property type="match status" value="1"/>
</dbReference>
<evidence type="ECO:0000256" key="6">
    <source>
        <dbReference type="ARBA" id="ARBA00022801"/>
    </source>
</evidence>
<organism evidence="11">
    <name type="scientific">Sterkiella nova</name>
    <name type="common">Ciliate</name>
    <name type="synonym">Oxytricha nova</name>
    <dbReference type="NCBI Taxonomy" id="200597"/>
    <lineage>
        <taxon>Eukaryota</taxon>
        <taxon>Sar</taxon>
        <taxon>Alveolata</taxon>
        <taxon>Ciliophora</taxon>
        <taxon>Intramacronucleata</taxon>
        <taxon>Spirotrichea</taxon>
        <taxon>Stichotrichia</taxon>
        <taxon>Sporadotrichida</taxon>
        <taxon>Oxytrichidae</taxon>
        <taxon>Stylonychinae</taxon>
        <taxon>Sterkiella</taxon>
    </lineage>
</organism>
<keyword evidence="5" id="KW-0547">Nucleotide-binding</keyword>
<dbReference type="GO" id="GO:0005524">
    <property type="term" value="F:ATP binding"/>
    <property type="evidence" value="ECO:0007669"/>
    <property type="project" value="UniProtKB-KW"/>
</dbReference>
<accession>Q9XZB9</accession>
<name>Q9XZB9_STENO</name>
<dbReference type="AlphaFoldDB" id="Q9XZB9"/>
<dbReference type="InterPro" id="IPR043129">
    <property type="entry name" value="ATPase_NBD"/>
</dbReference>
<comment type="catalytic activity">
    <reaction evidence="9">
        <text>ATP + H2O = ADP + phosphate + H(+)</text>
        <dbReference type="Rhea" id="RHEA:13065"/>
        <dbReference type="ChEBI" id="CHEBI:15377"/>
        <dbReference type="ChEBI" id="CHEBI:15378"/>
        <dbReference type="ChEBI" id="CHEBI:30616"/>
        <dbReference type="ChEBI" id="CHEBI:43474"/>
        <dbReference type="ChEBI" id="CHEBI:456216"/>
    </reaction>
</comment>
<evidence type="ECO:0000256" key="2">
    <source>
        <dbReference type="ARBA" id="ARBA00006752"/>
    </source>
</evidence>
<dbReference type="FunFam" id="3.30.420.40:FF:000050">
    <property type="entry name" value="Actin, alpha skeletal muscle"/>
    <property type="match status" value="1"/>
</dbReference>
<evidence type="ECO:0000256" key="9">
    <source>
        <dbReference type="ARBA" id="ARBA00049360"/>
    </source>
</evidence>
<keyword evidence="6" id="KW-0378">Hydrolase</keyword>
<dbReference type="CDD" id="cd13397">
    <property type="entry name" value="ASKHA_NBD_actin_Arp-T1-3"/>
    <property type="match status" value="1"/>
</dbReference>
<dbReference type="GO" id="GO:0005856">
    <property type="term" value="C:cytoskeleton"/>
    <property type="evidence" value="ECO:0007669"/>
    <property type="project" value="UniProtKB-SubCell"/>
</dbReference>